<keyword evidence="5" id="KW-0689">Ribosomal protein</keyword>
<evidence type="ECO:0000259" key="4">
    <source>
        <dbReference type="Pfam" id="PF05175"/>
    </source>
</evidence>
<dbReference type="SUPFAM" id="SSF53335">
    <property type="entry name" value="S-adenosyl-L-methionine-dependent methyltransferases"/>
    <property type="match status" value="1"/>
</dbReference>
<dbReference type="GO" id="GO:0032259">
    <property type="term" value="P:methylation"/>
    <property type="evidence" value="ECO:0007669"/>
    <property type="project" value="UniProtKB-KW"/>
</dbReference>
<evidence type="ECO:0000256" key="2">
    <source>
        <dbReference type="ARBA" id="ARBA00022679"/>
    </source>
</evidence>
<dbReference type="OrthoDB" id="9800643at2"/>
<gene>
    <name evidence="5" type="ORF">AXK12_04745</name>
</gene>
<evidence type="ECO:0000256" key="3">
    <source>
        <dbReference type="ARBA" id="ARBA00022691"/>
    </source>
</evidence>
<keyword evidence="5" id="KW-0687">Ribonucleoprotein</keyword>
<dbReference type="GO" id="GO:0005829">
    <property type="term" value="C:cytosol"/>
    <property type="evidence" value="ECO:0007669"/>
    <property type="project" value="TreeGrafter"/>
</dbReference>
<dbReference type="PANTHER" id="PTHR47806">
    <property type="entry name" value="50S RIBOSOMAL PROTEIN L3 GLUTAMINE METHYLTRANSFERASE"/>
    <property type="match status" value="1"/>
</dbReference>
<dbReference type="Proteomes" id="UP000071392">
    <property type="component" value="Unassembled WGS sequence"/>
</dbReference>
<dbReference type="GO" id="GO:0005840">
    <property type="term" value="C:ribosome"/>
    <property type="evidence" value="ECO:0007669"/>
    <property type="project" value="UniProtKB-KW"/>
</dbReference>
<dbReference type="Pfam" id="PF05175">
    <property type="entry name" value="MTS"/>
    <property type="match status" value="1"/>
</dbReference>
<keyword evidence="1 5" id="KW-0489">Methyltransferase</keyword>
<dbReference type="InterPro" id="IPR007848">
    <property type="entry name" value="Small_mtfrase_dom"/>
</dbReference>
<keyword evidence="3" id="KW-0949">S-adenosyl-L-methionine</keyword>
<dbReference type="Gene3D" id="3.40.50.150">
    <property type="entry name" value="Vaccinia Virus protein VP39"/>
    <property type="match status" value="1"/>
</dbReference>
<proteinExistence type="predicted"/>
<dbReference type="InterPro" id="IPR002052">
    <property type="entry name" value="DNA_methylase_N6_adenine_CS"/>
</dbReference>
<dbReference type="InterPro" id="IPR017127">
    <property type="entry name" value="Ribosome_uL3_MTase"/>
</dbReference>
<dbReference type="InterPro" id="IPR029063">
    <property type="entry name" value="SAM-dependent_MTases_sf"/>
</dbReference>
<evidence type="ECO:0000313" key="5">
    <source>
        <dbReference type="EMBL" id="KXU35678.1"/>
    </source>
</evidence>
<dbReference type="AlphaFoldDB" id="A0A139SM77"/>
<dbReference type="EMBL" id="LSZP01000035">
    <property type="protein sequence ID" value="KXU35678.1"/>
    <property type="molecule type" value="Genomic_DNA"/>
</dbReference>
<dbReference type="InterPro" id="IPR004556">
    <property type="entry name" value="HemK-like"/>
</dbReference>
<keyword evidence="2 5" id="KW-0808">Transferase</keyword>
<feature type="domain" description="Methyltransferase small" evidence="4">
    <location>
        <begin position="156"/>
        <end position="265"/>
    </location>
</feature>
<dbReference type="NCBIfam" id="TIGR03533">
    <property type="entry name" value="L3_gln_methyl"/>
    <property type="match status" value="1"/>
</dbReference>
<evidence type="ECO:0000313" key="6">
    <source>
        <dbReference type="Proteomes" id="UP000071392"/>
    </source>
</evidence>
<keyword evidence="6" id="KW-1185">Reference proteome</keyword>
<dbReference type="RefSeq" id="WP_082782643.1">
    <property type="nucleotide sequence ID" value="NZ_LSZP01000035.1"/>
</dbReference>
<dbReference type="GO" id="GO:0036009">
    <property type="term" value="F:protein-glutamine N-methyltransferase activity"/>
    <property type="evidence" value="ECO:0007669"/>
    <property type="project" value="InterPro"/>
</dbReference>
<accession>A0A139SM77</accession>
<dbReference type="STRING" id="1548208.AXK12_04745"/>
<dbReference type="CDD" id="cd02440">
    <property type="entry name" value="AdoMet_MTases"/>
    <property type="match status" value="1"/>
</dbReference>
<dbReference type="NCBIfam" id="TIGR00536">
    <property type="entry name" value="hemK_fam"/>
    <property type="match status" value="1"/>
</dbReference>
<dbReference type="PIRSF" id="PIRSF037167">
    <property type="entry name" value="Mtase_YfcB_prd"/>
    <property type="match status" value="1"/>
</dbReference>
<reference evidence="5 6" key="1">
    <citation type="submission" date="2016-02" db="EMBL/GenBank/DDBJ databases">
        <authorList>
            <person name="Wen L."/>
            <person name="He K."/>
            <person name="Yang H."/>
        </authorList>
    </citation>
    <scope>NUCLEOTIDE SEQUENCE [LARGE SCALE GENOMIC DNA]</scope>
    <source>
        <strain evidence="5 6">CV41</strain>
    </source>
</reference>
<sequence>MNSSAAAKNVAGADLFGGAALKPSAQAFAREAQRLATPGEWLRFAEKCYEQHRLALGQIATNAHDEALYLILHTLGLPMESDERVLTRRLCAEERAALAEVFRRRIFEHMPAAYLTREAWLGEQRFYVDERVLIPRSYFLELIGPPLAELLGRPREAQRRVVDVCTGSGCLAILLAQYFPNARVDGIDLSADALDVARINVREHGLEARVALHESDVFDALPLPKSASEKYDLILSNPPYEPSAHCDALPVEFTREPRLALDGGGDGLDIIRKLLAQARARLAPDGIVLIEVGGLQEAMEREFAALRPQWLPTEDGSDCVCLIAAQHLEGLCPAG</sequence>
<dbReference type="PROSITE" id="PS00092">
    <property type="entry name" value="N6_MTASE"/>
    <property type="match status" value="1"/>
</dbReference>
<organism evidence="5 6">
    <name type="scientific">Cephaloticoccus capnophilus</name>
    <dbReference type="NCBI Taxonomy" id="1548208"/>
    <lineage>
        <taxon>Bacteria</taxon>
        <taxon>Pseudomonadati</taxon>
        <taxon>Verrucomicrobiota</taxon>
        <taxon>Opitutia</taxon>
        <taxon>Opitutales</taxon>
        <taxon>Opitutaceae</taxon>
        <taxon>Cephaloticoccus</taxon>
    </lineage>
</organism>
<protein>
    <submittedName>
        <fullName evidence="5">Ribosomal protein L3 N(5)-glutamine methyltransferase</fullName>
    </submittedName>
</protein>
<name>A0A139SM77_9BACT</name>
<dbReference type="GO" id="GO:0003676">
    <property type="term" value="F:nucleic acid binding"/>
    <property type="evidence" value="ECO:0007669"/>
    <property type="project" value="InterPro"/>
</dbReference>
<dbReference type="PANTHER" id="PTHR47806:SF1">
    <property type="entry name" value="RIBOSOMAL PROTEIN UL3 GLUTAMINE METHYLTRANSFERASE"/>
    <property type="match status" value="1"/>
</dbReference>
<evidence type="ECO:0000256" key="1">
    <source>
        <dbReference type="ARBA" id="ARBA00022603"/>
    </source>
</evidence>
<comment type="caution">
    <text evidence="5">The sequence shown here is derived from an EMBL/GenBank/DDBJ whole genome shotgun (WGS) entry which is preliminary data.</text>
</comment>